<accession>A0A4Z2DDD6</accession>
<feature type="binding site" evidence="14">
    <location>
        <position position="104"/>
    </location>
    <ligand>
        <name>ATP</name>
        <dbReference type="ChEBI" id="CHEBI:30616"/>
    </ligand>
</feature>
<feature type="compositionally biased region" description="Polar residues" evidence="16">
    <location>
        <begin position="818"/>
        <end position="828"/>
    </location>
</feature>
<evidence type="ECO:0000256" key="5">
    <source>
        <dbReference type="ARBA" id="ARBA00022679"/>
    </source>
</evidence>
<evidence type="ECO:0000256" key="9">
    <source>
        <dbReference type="ARBA" id="ARBA00022840"/>
    </source>
</evidence>
<dbReference type="EC" id="2.7.11.1" evidence="12"/>
<evidence type="ECO:0000259" key="17">
    <source>
        <dbReference type="PROSITE" id="PS50011"/>
    </source>
</evidence>
<dbReference type="InterPro" id="IPR041906">
    <property type="entry name" value="RSK_N"/>
</dbReference>
<evidence type="ECO:0000256" key="11">
    <source>
        <dbReference type="ARBA" id="ARBA00048679"/>
    </source>
</evidence>
<dbReference type="GO" id="GO:0106310">
    <property type="term" value="F:protein serine kinase activity"/>
    <property type="evidence" value="ECO:0007669"/>
    <property type="project" value="RHEA"/>
</dbReference>
<dbReference type="PROSITE" id="PS00107">
    <property type="entry name" value="PROTEIN_KINASE_ATP"/>
    <property type="match status" value="1"/>
</dbReference>
<evidence type="ECO:0000256" key="10">
    <source>
        <dbReference type="ARBA" id="ARBA00047899"/>
    </source>
</evidence>
<dbReference type="PROSITE" id="PS50011">
    <property type="entry name" value="PROTEIN_KINASE_DOM"/>
    <property type="match status" value="2"/>
</dbReference>
<keyword evidence="6" id="KW-0677">Repeat</keyword>
<dbReference type="InterPro" id="IPR000961">
    <property type="entry name" value="AGC-kinase_C"/>
</dbReference>
<dbReference type="SUPFAM" id="SSF56112">
    <property type="entry name" value="Protein kinase-like (PK-like)"/>
    <property type="match status" value="2"/>
</dbReference>
<evidence type="ECO:0000256" key="6">
    <source>
        <dbReference type="ARBA" id="ARBA00022737"/>
    </source>
</evidence>
<evidence type="ECO:0000256" key="14">
    <source>
        <dbReference type="PIRSR" id="PIRSR000606-51"/>
    </source>
</evidence>
<reference evidence="19 20" key="1">
    <citation type="submission" date="2019-03" db="EMBL/GenBank/DDBJ databases">
        <title>An improved genome assembly of the fluke Schistosoma japonicum.</title>
        <authorList>
            <person name="Hu W."/>
            <person name="Luo F."/>
            <person name="Yin M."/>
            <person name="Mo X."/>
            <person name="Sun C."/>
            <person name="Wu Q."/>
            <person name="Zhu B."/>
            <person name="Xiang M."/>
            <person name="Wang J."/>
            <person name="Wang Y."/>
            <person name="Zhang T."/>
            <person name="Xu B."/>
            <person name="Zheng H."/>
            <person name="Feng Z."/>
        </authorList>
    </citation>
    <scope>NUCLEOTIDE SEQUENCE [LARGE SCALE GENOMIC DNA]</scope>
    <source>
        <strain evidence="19">HuSjv2</strain>
        <tissue evidence="19">Worms</tissue>
    </source>
</reference>
<keyword evidence="3 12" id="KW-0723">Serine/threonine-protein kinase</keyword>
<dbReference type="SMART" id="SM00220">
    <property type="entry name" value="S_TKc"/>
    <property type="match status" value="2"/>
</dbReference>
<keyword evidence="8 12" id="KW-0418">Kinase</keyword>
<comment type="cofactor">
    <cofactor evidence="1 12">
        <name>Mg(2+)</name>
        <dbReference type="ChEBI" id="CHEBI:18420"/>
    </cofactor>
</comment>
<dbReference type="AlphaFoldDB" id="A0A4Z2DDD6"/>
<evidence type="ECO:0000256" key="2">
    <source>
        <dbReference type="ARBA" id="ARBA00009804"/>
    </source>
</evidence>
<evidence type="ECO:0000256" key="15">
    <source>
        <dbReference type="PROSITE-ProRule" id="PRU10141"/>
    </source>
</evidence>
<dbReference type="CDD" id="cd14091">
    <property type="entry name" value="STKc_RSK_C"/>
    <property type="match status" value="1"/>
</dbReference>
<dbReference type="STRING" id="6182.A0A4Z2DDD6"/>
<dbReference type="GO" id="GO:0000287">
    <property type="term" value="F:magnesium ion binding"/>
    <property type="evidence" value="ECO:0007669"/>
    <property type="project" value="InterPro"/>
</dbReference>
<feature type="binding site" evidence="15">
    <location>
        <position position="91"/>
    </location>
    <ligand>
        <name>ATP</name>
        <dbReference type="ChEBI" id="CHEBI:30616"/>
    </ligand>
</feature>
<feature type="domain" description="Protein kinase" evidence="17">
    <location>
        <begin position="60"/>
        <end position="333"/>
    </location>
</feature>
<keyword evidence="4" id="KW-0597">Phosphoprotein</keyword>
<dbReference type="InterPro" id="IPR017892">
    <property type="entry name" value="Pkinase_C"/>
</dbReference>
<dbReference type="GO" id="GO:0004674">
    <property type="term" value="F:protein serine/threonine kinase activity"/>
    <property type="evidence" value="ECO:0007669"/>
    <property type="project" value="UniProtKB-KW"/>
</dbReference>
<feature type="active site" description="Proton acceptor" evidence="13">
    <location>
        <position position="605"/>
    </location>
</feature>
<keyword evidence="5 12" id="KW-0808">Transferase</keyword>
<dbReference type="InterPro" id="IPR017441">
    <property type="entry name" value="Protein_kinase_ATP_BS"/>
</dbReference>
<protein>
    <recommendedName>
        <fullName evidence="12">Ribosomal protein S6 kinase</fullName>
        <ecNumber evidence="12">2.7.11.1</ecNumber>
    </recommendedName>
</protein>
<comment type="catalytic activity">
    <reaction evidence="11 12">
        <text>L-seryl-[protein] + ATP = O-phospho-L-seryl-[protein] + ADP + H(+)</text>
        <dbReference type="Rhea" id="RHEA:17989"/>
        <dbReference type="Rhea" id="RHEA-COMP:9863"/>
        <dbReference type="Rhea" id="RHEA-COMP:11604"/>
        <dbReference type="ChEBI" id="CHEBI:15378"/>
        <dbReference type="ChEBI" id="CHEBI:29999"/>
        <dbReference type="ChEBI" id="CHEBI:30616"/>
        <dbReference type="ChEBI" id="CHEBI:83421"/>
        <dbReference type="ChEBI" id="CHEBI:456216"/>
        <dbReference type="EC" id="2.7.11.1"/>
    </reaction>
</comment>
<evidence type="ECO:0000313" key="20">
    <source>
        <dbReference type="Proteomes" id="UP000311919"/>
    </source>
</evidence>
<comment type="similarity">
    <text evidence="2 12">Belongs to the protein kinase superfamily. AGC Ser/Thr protein kinase family. S6 kinase subfamily.</text>
</comment>
<feature type="region of interest" description="Disordered" evidence="16">
    <location>
        <begin position="806"/>
        <end position="828"/>
    </location>
</feature>
<sequence length="828" mass="94037">MPLAHLGQPFLKASDVANELKCISIDDTLDDSCQKVDVTEVEVNVENLVQNTEKVDASCFDLLFVIGQGSFGKACFVSIIPISVQVFLVRKNNGNDKGTLYAMKVLKKAVLKVRDRLRTKLERDILTRIKHPYIVDLHYAFQTEGKVYLILEFLRGGDLFSRLSREYMFTEEDVKFYLAEIALALNYLHSNGIVYRDLKPENVLLNEDGHVRLTDFGLSKESIFECAGDRTYSFCGTVEYMAPEVVSRHGHGTAADWWSFGVLMYELLTGMLPFHSENRKDTMQMILKAKLSMPQFLSHSAQSLLRALFKRTPSNRLGYGQDGFEQLKKHEFFITINWDDLLNGRIQPPFKPPCSSINDILNFDSEYTSRTPHDSPCPPASASAHALFREFSYVAPVFFKEHDRNVTINNMFNNRVNMSSDVLNGTNTDRLNSPQEKCNCNLRHDDNDHANPSSVPEDLPPLTPSVAKRFLRLTDLPDVKYKPFSVDYILLDEIGKGSFSVVHKCCRRNTNSVCCVKIIDKSKQDAREEVEILLRHHNHPNIVSVRDVYENENLVYLVQEYLKGGELLDKIFREKFLSEREASNVMYVIANTLNYLHTNMVVHRDLKPSNILYADDSCAASSLRICDFGFAKQLRAENGLLMTPCYTANFVAPEVLKMQGYHAACDVWSLGVLMYTMLFGQTPFAVKPNESSEVVLSRIESGRLDLVNNNWNKISDSARDLLTNMLNPEPSKRCTASMILSHPWIKNRDQLSLKLLTNFLPQDINQTKNSVKATFRAVNSTTKIPILEPVECSTLAQRRVRAKSIVANQSKNEKEKNSPVNNSSLNKK</sequence>
<dbReference type="CDD" id="cd05582">
    <property type="entry name" value="STKc_RSK_N"/>
    <property type="match status" value="1"/>
</dbReference>
<evidence type="ECO:0000256" key="13">
    <source>
        <dbReference type="PIRSR" id="PIRSR000606-50"/>
    </source>
</evidence>
<dbReference type="SMART" id="SM00133">
    <property type="entry name" value="S_TK_X"/>
    <property type="match status" value="1"/>
</dbReference>
<evidence type="ECO:0000313" key="19">
    <source>
        <dbReference type="EMBL" id="TNN14408.1"/>
    </source>
</evidence>
<evidence type="ECO:0000256" key="4">
    <source>
        <dbReference type="ARBA" id="ARBA00022553"/>
    </source>
</evidence>
<dbReference type="InterPro" id="IPR008271">
    <property type="entry name" value="Ser/Thr_kinase_AS"/>
</dbReference>
<dbReference type="Pfam" id="PF00069">
    <property type="entry name" value="Pkinase"/>
    <property type="match status" value="2"/>
</dbReference>
<dbReference type="PANTHER" id="PTHR24351">
    <property type="entry name" value="RIBOSOMAL PROTEIN S6 KINASE"/>
    <property type="match status" value="1"/>
</dbReference>
<dbReference type="Gene3D" id="1.10.510.10">
    <property type="entry name" value="Transferase(Phosphotransferase) domain 1"/>
    <property type="match status" value="2"/>
</dbReference>
<dbReference type="FunFam" id="1.10.510.10:FF:001170">
    <property type="entry name" value="Ribosomal protein S6 kinase alpha-1"/>
    <property type="match status" value="1"/>
</dbReference>
<dbReference type="GO" id="GO:0035556">
    <property type="term" value="P:intracellular signal transduction"/>
    <property type="evidence" value="ECO:0007669"/>
    <property type="project" value="InterPro"/>
</dbReference>
<name>A0A4Z2DDD6_SCHJA</name>
<organism evidence="19 20">
    <name type="scientific">Schistosoma japonicum</name>
    <name type="common">Blood fluke</name>
    <dbReference type="NCBI Taxonomy" id="6182"/>
    <lineage>
        <taxon>Eukaryota</taxon>
        <taxon>Metazoa</taxon>
        <taxon>Spiralia</taxon>
        <taxon>Lophotrochozoa</taxon>
        <taxon>Platyhelminthes</taxon>
        <taxon>Trematoda</taxon>
        <taxon>Digenea</taxon>
        <taxon>Strigeidida</taxon>
        <taxon>Schistosomatoidea</taxon>
        <taxon>Schistosomatidae</taxon>
        <taxon>Schistosoma</taxon>
    </lineage>
</organism>
<dbReference type="PIRSF" id="PIRSF000606">
    <property type="entry name" value="Ribsml_S6_kin_2"/>
    <property type="match status" value="1"/>
</dbReference>
<dbReference type="PROSITE" id="PS00108">
    <property type="entry name" value="PROTEIN_KINASE_ST"/>
    <property type="match status" value="2"/>
</dbReference>
<proteinExistence type="inferred from homology"/>
<evidence type="ECO:0000259" key="18">
    <source>
        <dbReference type="PROSITE" id="PS51285"/>
    </source>
</evidence>
<dbReference type="EMBL" id="SKCS01000176">
    <property type="protein sequence ID" value="TNN14408.1"/>
    <property type="molecule type" value="Genomic_DNA"/>
</dbReference>
<dbReference type="PROSITE" id="PS51285">
    <property type="entry name" value="AGC_KINASE_CTER"/>
    <property type="match status" value="1"/>
</dbReference>
<feature type="binding site" evidence="14">
    <location>
        <position position="517"/>
    </location>
    <ligand>
        <name>ATP</name>
        <dbReference type="ChEBI" id="CHEBI:30616"/>
    </ligand>
</feature>
<dbReference type="Pfam" id="PF00433">
    <property type="entry name" value="Pkinase_C"/>
    <property type="match status" value="1"/>
</dbReference>
<dbReference type="Proteomes" id="UP000311919">
    <property type="component" value="Unassembled WGS sequence"/>
</dbReference>
<evidence type="ECO:0000256" key="8">
    <source>
        <dbReference type="ARBA" id="ARBA00022777"/>
    </source>
</evidence>
<dbReference type="FunFam" id="1.10.510.10:FF:000010">
    <property type="entry name" value="Ribosomal protein S6 kinase"/>
    <property type="match status" value="1"/>
</dbReference>
<keyword evidence="20" id="KW-1185">Reference proteome</keyword>
<dbReference type="GO" id="GO:0005524">
    <property type="term" value="F:ATP binding"/>
    <property type="evidence" value="ECO:0007669"/>
    <property type="project" value="UniProtKB-UniRule"/>
</dbReference>
<dbReference type="InterPro" id="IPR011009">
    <property type="entry name" value="Kinase-like_dom_sf"/>
</dbReference>
<feature type="domain" description="Protein kinase" evidence="17">
    <location>
        <begin position="488"/>
        <end position="745"/>
    </location>
</feature>
<evidence type="ECO:0000256" key="12">
    <source>
        <dbReference type="PIRNR" id="PIRNR000606"/>
    </source>
</evidence>
<dbReference type="InterPro" id="IPR000719">
    <property type="entry name" value="Prot_kinase_dom"/>
</dbReference>
<keyword evidence="9 12" id="KW-0067">ATP-binding</keyword>
<feature type="active site" description="Proton acceptor" evidence="13">
    <location>
        <position position="197"/>
    </location>
</feature>
<feature type="domain" description="AGC-kinase C-terminal" evidence="18">
    <location>
        <begin position="334"/>
        <end position="403"/>
    </location>
</feature>
<gene>
    <name evidence="19" type="ORF">EWB00_002194</name>
</gene>
<evidence type="ECO:0000256" key="1">
    <source>
        <dbReference type="ARBA" id="ARBA00001946"/>
    </source>
</evidence>
<evidence type="ECO:0000256" key="3">
    <source>
        <dbReference type="ARBA" id="ARBA00022527"/>
    </source>
</evidence>
<keyword evidence="7 12" id="KW-0547">Nucleotide-binding</keyword>
<feature type="binding site" evidence="14">
    <location>
        <begin position="494"/>
        <end position="502"/>
    </location>
    <ligand>
        <name>ATP</name>
        <dbReference type="ChEBI" id="CHEBI:30616"/>
    </ligand>
</feature>
<comment type="catalytic activity">
    <reaction evidence="10 12">
        <text>L-threonyl-[protein] + ATP = O-phospho-L-threonyl-[protein] + ADP + H(+)</text>
        <dbReference type="Rhea" id="RHEA:46608"/>
        <dbReference type="Rhea" id="RHEA-COMP:11060"/>
        <dbReference type="Rhea" id="RHEA-COMP:11605"/>
        <dbReference type="ChEBI" id="CHEBI:15378"/>
        <dbReference type="ChEBI" id="CHEBI:30013"/>
        <dbReference type="ChEBI" id="CHEBI:30616"/>
        <dbReference type="ChEBI" id="CHEBI:61977"/>
        <dbReference type="ChEBI" id="CHEBI:456216"/>
        <dbReference type="EC" id="2.7.11.1"/>
    </reaction>
</comment>
<dbReference type="InterPro" id="IPR016239">
    <property type="entry name" value="Ribosomal_S6_kinase_II"/>
</dbReference>
<evidence type="ECO:0000256" key="16">
    <source>
        <dbReference type="SAM" id="MobiDB-lite"/>
    </source>
</evidence>
<dbReference type="OrthoDB" id="63267at2759"/>
<evidence type="ECO:0000256" key="7">
    <source>
        <dbReference type="ARBA" id="ARBA00022741"/>
    </source>
</evidence>
<comment type="caution">
    <text evidence="19">The sequence shown here is derived from an EMBL/GenBank/DDBJ whole genome shotgun (WGS) entry which is preliminary data.</text>
</comment>
<dbReference type="Gene3D" id="3.30.200.20">
    <property type="entry name" value="Phosphorylase Kinase, domain 1"/>
    <property type="match status" value="2"/>
</dbReference>